<dbReference type="EMBL" id="JALJOU010000030">
    <property type="protein sequence ID" value="KAK9834991.1"/>
    <property type="molecule type" value="Genomic_DNA"/>
</dbReference>
<dbReference type="InterPro" id="IPR015815">
    <property type="entry name" value="HIBADH-related"/>
</dbReference>
<dbReference type="InterPro" id="IPR013328">
    <property type="entry name" value="6PGD_dom2"/>
</dbReference>
<comment type="similarity">
    <text evidence="1">Belongs to the HIBADH-related family. NP60 subfamily.</text>
</comment>
<organism evidence="7 8">
    <name type="scientific">Elliptochloris bilobata</name>
    <dbReference type="NCBI Taxonomy" id="381761"/>
    <lineage>
        <taxon>Eukaryota</taxon>
        <taxon>Viridiplantae</taxon>
        <taxon>Chlorophyta</taxon>
        <taxon>core chlorophytes</taxon>
        <taxon>Trebouxiophyceae</taxon>
        <taxon>Trebouxiophyceae incertae sedis</taxon>
        <taxon>Elliptochloris clade</taxon>
        <taxon>Elliptochloris</taxon>
    </lineage>
</organism>
<keyword evidence="3" id="KW-0520">NAD</keyword>
<keyword evidence="2" id="KW-0560">Oxidoreductase</keyword>
<protein>
    <recommendedName>
        <fullName evidence="9">3-hydroxyisobutyrate dehydrogenase</fullName>
    </recommendedName>
</protein>
<dbReference type="Gene3D" id="3.40.50.720">
    <property type="entry name" value="NAD(P)-binding Rossmann-like Domain"/>
    <property type="match status" value="1"/>
</dbReference>
<dbReference type="PANTHER" id="PTHR43580:SF2">
    <property type="entry name" value="CYTOKINE-LIKE NUCLEAR FACTOR N-PAC"/>
    <property type="match status" value="1"/>
</dbReference>
<dbReference type="PANTHER" id="PTHR43580">
    <property type="entry name" value="OXIDOREDUCTASE GLYR1-RELATED"/>
    <property type="match status" value="1"/>
</dbReference>
<name>A0AAW1RMJ9_9CHLO</name>
<dbReference type="Gene3D" id="1.10.1040.10">
    <property type="entry name" value="N-(1-d-carboxylethyl)-l-norvaline Dehydrogenase, domain 2"/>
    <property type="match status" value="1"/>
</dbReference>
<comment type="caution">
    <text evidence="7">The sequence shown here is derived from an EMBL/GenBank/DDBJ whole genome shotgun (WGS) entry which is preliminary data.</text>
</comment>
<feature type="domain" description="6-phosphogluconate dehydrogenase NADP-binding" evidence="5">
    <location>
        <begin position="1"/>
        <end position="144"/>
    </location>
</feature>
<sequence length="273" mass="27720">MARNLGAAGYEVTVWNRTPERCEPLREAGAAVAATAGEAVSGSDITFATLSTPEAALAVGAEVAASIRPGCGYVDVSTVDAGTAAQISKAVQAAGGAYLEAPVSGSKGPAEAGQLIFLAGGDRALFERARPALDVMGKAAFYLGPVGAGAGMKLAVNQVMGTMMASLAEGLALAAQAGLSQAELLEIISLGAMANPMFKLKGGSMVEGAYPTAFPLKHQEKDLRLALELGARVGQPLPVAAAARQLYEQALADGHGDDDFSAVLEAVYVDRIE</sequence>
<dbReference type="SUPFAM" id="SSF48179">
    <property type="entry name" value="6-phosphogluconate dehydrogenase C-terminal domain-like"/>
    <property type="match status" value="1"/>
</dbReference>
<dbReference type="GO" id="GO:0051287">
    <property type="term" value="F:NAD binding"/>
    <property type="evidence" value="ECO:0007669"/>
    <property type="project" value="InterPro"/>
</dbReference>
<dbReference type="PIRSF" id="PIRSF000103">
    <property type="entry name" value="HIBADH"/>
    <property type="match status" value="1"/>
</dbReference>
<reference evidence="7 8" key="1">
    <citation type="journal article" date="2024" name="Nat. Commun.">
        <title>Phylogenomics reveals the evolutionary origins of lichenization in chlorophyte algae.</title>
        <authorList>
            <person name="Puginier C."/>
            <person name="Libourel C."/>
            <person name="Otte J."/>
            <person name="Skaloud P."/>
            <person name="Haon M."/>
            <person name="Grisel S."/>
            <person name="Petersen M."/>
            <person name="Berrin J.G."/>
            <person name="Delaux P.M."/>
            <person name="Dal Grande F."/>
            <person name="Keller J."/>
        </authorList>
    </citation>
    <scope>NUCLEOTIDE SEQUENCE [LARGE SCALE GENOMIC DNA]</scope>
    <source>
        <strain evidence="7 8">SAG 245.80</strain>
    </source>
</reference>
<evidence type="ECO:0000256" key="3">
    <source>
        <dbReference type="ARBA" id="ARBA00023027"/>
    </source>
</evidence>
<gene>
    <name evidence="7" type="ORF">WJX81_002574</name>
</gene>
<evidence type="ECO:0000259" key="6">
    <source>
        <dbReference type="Pfam" id="PF14833"/>
    </source>
</evidence>
<accession>A0AAW1RMJ9</accession>
<dbReference type="InterPro" id="IPR051265">
    <property type="entry name" value="HIBADH-related_NP60_sf"/>
</dbReference>
<evidence type="ECO:0000313" key="7">
    <source>
        <dbReference type="EMBL" id="KAK9834991.1"/>
    </source>
</evidence>
<dbReference type="Proteomes" id="UP001445335">
    <property type="component" value="Unassembled WGS sequence"/>
</dbReference>
<dbReference type="Pfam" id="PF14833">
    <property type="entry name" value="NAD_binding_11"/>
    <property type="match status" value="1"/>
</dbReference>
<dbReference type="Pfam" id="PF03446">
    <property type="entry name" value="NAD_binding_2"/>
    <property type="match status" value="1"/>
</dbReference>
<keyword evidence="8" id="KW-1185">Reference proteome</keyword>
<dbReference type="InterPro" id="IPR008927">
    <property type="entry name" value="6-PGluconate_DH-like_C_sf"/>
</dbReference>
<dbReference type="InterPro" id="IPR029154">
    <property type="entry name" value="HIBADH-like_NADP-bd"/>
</dbReference>
<dbReference type="GO" id="GO:0016491">
    <property type="term" value="F:oxidoreductase activity"/>
    <property type="evidence" value="ECO:0007669"/>
    <property type="project" value="UniProtKB-KW"/>
</dbReference>
<dbReference type="SUPFAM" id="SSF51735">
    <property type="entry name" value="NAD(P)-binding Rossmann-fold domains"/>
    <property type="match status" value="1"/>
</dbReference>
<evidence type="ECO:0000256" key="1">
    <source>
        <dbReference type="ARBA" id="ARBA00007598"/>
    </source>
</evidence>
<feature type="active site" evidence="4">
    <location>
        <position position="153"/>
    </location>
</feature>
<proteinExistence type="inferred from homology"/>
<evidence type="ECO:0000256" key="2">
    <source>
        <dbReference type="ARBA" id="ARBA00023002"/>
    </source>
</evidence>
<feature type="domain" description="3-hydroxyisobutyrate dehydrogenase-like NAD-binding" evidence="6">
    <location>
        <begin position="147"/>
        <end position="266"/>
    </location>
</feature>
<evidence type="ECO:0008006" key="9">
    <source>
        <dbReference type="Google" id="ProtNLM"/>
    </source>
</evidence>
<dbReference type="GO" id="GO:0050661">
    <property type="term" value="F:NADP binding"/>
    <property type="evidence" value="ECO:0007669"/>
    <property type="project" value="InterPro"/>
</dbReference>
<evidence type="ECO:0000313" key="8">
    <source>
        <dbReference type="Proteomes" id="UP001445335"/>
    </source>
</evidence>
<evidence type="ECO:0000256" key="4">
    <source>
        <dbReference type="PIRSR" id="PIRSR000103-1"/>
    </source>
</evidence>
<dbReference type="InterPro" id="IPR036291">
    <property type="entry name" value="NAD(P)-bd_dom_sf"/>
</dbReference>
<evidence type="ECO:0000259" key="5">
    <source>
        <dbReference type="Pfam" id="PF03446"/>
    </source>
</evidence>
<dbReference type="AlphaFoldDB" id="A0AAW1RMJ9"/>
<dbReference type="InterPro" id="IPR006115">
    <property type="entry name" value="6PGDH_NADP-bd"/>
</dbReference>